<feature type="domain" description="Type II methyltransferase M.TaqI-like" evidence="8">
    <location>
        <begin position="631"/>
        <end position="917"/>
    </location>
</feature>
<dbReference type="EMBL" id="CP046566">
    <property type="protein sequence ID" value="QGW27168.1"/>
    <property type="molecule type" value="Genomic_DNA"/>
</dbReference>
<dbReference type="PRINTS" id="PR00507">
    <property type="entry name" value="N12N6MTFRASE"/>
</dbReference>
<dbReference type="InterPro" id="IPR056716">
    <property type="entry name" value="DUF7814"/>
</dbReference>
<feature type="domain" description="DUF7149" evidence="10">
    <location>
        <begin position="6"/>
        <end position="243"/>
    </location>
</feature>
<keyword evidence="6" id="KW-0238">DNA-binding</keyword>
<dbReference type="InterPro" id="IPR055573">
    <property type="entry name" value="DUF7149"/>
</dbReference>
<evidence type="ECO:0000256" key="2">
    <source>
        <dbReference type="ARBA" id="ARBA00022603"/>
    </source>
</evidence>
<name>A0A6I6GHJ1_9BACT</name>
<dbReference type="Pfam" id="PF25120">
    <property type="entry name" value="DUF7814"/>
    <property type="match status" value="1"/>
</dbReference>
<organism evidence="12 13">
    <name type="scientific">Phnomibacter ginsenosidimutans</name>
    <dbReference type="NCBI Taxonomy" id="2676868"/>
    <lineage>
        <taxon>Bacteria</taxon>
        <taxon>Pseudomonadati</taxon>
        <taxon>Bacteroidota</taxon>
        <taxon>Chitinophagia</taxon>
        <taxon>Chitinophagales</taxon>
        <taxon>Chitinophagaceae</taxon>
        <taxon>Phnomibacter</taxon>
    </lineage>
</organism>
<dbReference type="Pfam" id="PF12950">
    <property type="entry name" value="TaqI_C"/>
    <property type="match status" value="1"/>
</dbReference>
<dbReference type="KEGG" id="fls:GLV81_02775"/>
<evidence type="ECO:0000256" key="4">
    <source>
        <dbReference type="ARBA" id="ARBA00022691"/>
    </source>
</evidence>
<evidence type="ECO:0000256" key="6">
    <source>
        <dbReference type="ARBA" id="ARBA00023125"/>
    </source>
</evidence>
<keyword evidence="5" id="KW-0680">Restriction system</keyword>
<dbReference type="SUPFAM" id="SSF116734">
    <property type="entry name" value="DNA methylase specificity domain"/>
    <property type="match status" value="1"/>
</dbReference>
<evidence type="ECO:0000256" key="7">
    <source>
        <dbReference type="ARBA" id="ARBA00047942"/>
    </source>
</evidence>
<keyword evidence="12" id="KW-0540">Nuclease</keyword>
<evidence type="ECO:0000259" key="10">
    <source>
        <dbReference type="Pfam" id="PF23653"/>
    </source>
</evidence>
<dbReference type="GO" id="GO:0009307">
    <property type="term" value="P:DNA restriction-modification system"/>
    <property type="evidence" value="ECO:0007669"/>
    <property type="project" value="UniProtKB-KW"/>
</dbReference>
<keyword evidence="13" id="KW-1185">Reference proteome</keyword>
<reference evidence="12 13" key="1">
    <citation type="submission" date="2019-11" db="EMBL/GenBank/DDBJ databases">
        <authorList>
            <person name="Im W.T."/>
        </authorList>
    </citation>
    <scope>NUCLEOTIDE SEQUENCE [LARGE SCALE GENOMIC DNA]</scope>
    <source>
        <strain evidence="12 13">SB-02</strain>
    </source>
</reference>
<evidence type="ECO:0000259" key="9">
    <source>
        <dbReference type="Pfam" id="PF12950"/>
    </source>
</evidence>
<keyword evidence="3" id="KW-0808">Transferase</keyword>
<accession>A0A6I6GHJ1</accession>
<evidence type="ECO:0000256" key="5">
    <source>
        <dbReference type="ARBA" id="ARBA00022747"/>
    </source>
</evidence>
<dbReference type="InterPro" id="IPR029063">
    <property type="entry name" value="SAM-dependent_MTases_sf"/>
</dbReference>
<keyword evidence="4" id="KW-0949">S-adenosyl-L-methionine</keyword>
<dbReference type="RefSeq" id="WP_157476655.1">
    <property type="nucleotide sequence ID" value="NZ_CP046566.1"/>
</dbReference>
<keyword evidence="2" id="KW-0489">Methyltransferase</keyword>
<proteinExistence type="predicted"/>
<dbReference type="Proteomes" id="UP000426027">
    <property type="component" value="Chromosome"/>
</dbReference>
<evidence type="ECO:0000256" key="1">
    <source>
        <dbReference type="ARBA" id="ARBA00011900"/>
    </source>
</evidence>
<dbReference type="InterPro" id="IPR002052">
    <property type="entry name" value="DNA_methylase_N6_adenine_CS"/>
</dbReference>
<dbReference type="GO" id="GO:0003677">
    <property type="term" value="F:DNA binding"/>
    <property type="evidence" value="ECO:0007669"/>
    <property type="project" value="UniProtKB-KW"/>
</dbReference>
<keyword evidence="12" id="KW-0378">Hydrolase</keyword>
<dbReference type="Gene3D" id="3.40.50.150">
    <property type="entry name" value="Vaccinia Virus protein VP39"/>
    <property type="match status" value="1"/>
</dbReference>
<evidence type="ECO:0000256" key="3">
    <source>
        <dbReference type="ARBA" id="ARBA00022679"/>
    </source>
</evidence>
<feature type="domain" description="TaqI-like C-terminal specificity" evidence="9">
    <location>
        <begin position="1073"/>
        <end position="1192"/>
    </location>
</feature>
<dbReference type="Pfam" id="PF23653">
    <property type="entry name" value="DUF7149"/>
    <property type="match status" value="1"/>
</dbReference>
<evidence type="ECO:0000259" key="11">
    <source>
        <dbReference type="Pfam" id="PF25120"/>
    </source>
</evidence>
<dbReference type="GO" id="GO:0032259">
    <property type="term" value="P:methylation"/>
    <property type="evidence" value="ECO:0007669"/>
    <property type="project" value="UniProtKB-KW"/>
</dbReference>
<dbReference type="GO" id="GO:0009007">
    <property type="term" value="F:site-specific DNA-methyltransferase (adenine-specific) activity"/>
    <property type="evidence" value="ECO:0007669"/>
    <property type="project" value="UniProtKB-EC"/>
</dbReference>
<evidence type="ECO:0000259" key="8">
    <source>
        <dbReference type="Pfam" id="PF07669"/>
    </source>
</evidence>
<dbReference type="InterPro" id="IPR025931">
    <property type="entry name" value="TaqI_C"/>
</dbReference>
<dbReference type="InterPro" id="IPR050953">
    <property type="entry name" value="N4_N6_ade-DNA_methylase"/>
</dbReference>
<dbReference type="AlphaFoldDB" id="A0A6I6GHJ1"/>
<dbReference type="PROSITE" id="PS00092">
    <property type="entry name" value="N6_MTASE"/>
    <property type="match status" value="1"/>
</dbReference>
<keyword evidence="12" id="KW-0255">Endonuclease</keyword>
<protein>
    <recommendedName>
        <fullName evidence="1">site-specific DNA-methyltransferase (adenine-specific)</fullName>
        <ecNumber evidence="1">2.1.1.72</ecNumber>
    </recommendedName>
</protein>
<dbReference type="PANTHER" id="PTHR33841:SF1">
    <property type="entry name" value="DNA METHYLTRANSFERASE A"/>
    <property type="match status" value="1"/>
</dbReference>
<dbReference type="InterPro" id="IPR011639">
    <property type="entry name" value="MethylTrfase_TaqI-like_dom"/>
</dbReference>
<sequence>MQLQILKPRQSLNKAFLKVKPSRSAIEQFKVNLITLLDSANETESEEFHKNLLSRFLHDTYYAPQHFINTKGRNDQVIHNGAQAGSTVGVIIEAKKPTNKAEMLSAQKINTKAFQELVLYYLRERITHHNLEIKHLVATNLYEWYIFDATQFDRLFAQHKTLVQQFTDFEQGRLADTRTDFFYKQIAEPFIAQLHTQIDCTYIQLQDYQKTLRNSSKADDNALIALYKILSPEHLLKLPFANDSNSLDKRFYAELLHIIGLTETKEGSKKLIGRHAPGQRHSGTLLEDAIIQLDSLDKLNQLPKPGLYGNSTEERLFAVALELCITWINRILFLKLLEAQLISYHKGDTRYAFLQHSHIRSYDDLNSLFFQVLARRHADRNADVQAAFAQVPYLNSSLFEPTDTEQATLFISNLKDDKSIPLHPQTVLKDAQAKKRSGQLNTLQYLFEFLNAYDFSSEGSEDIQEDNKTLINASVLGLIFEKINGYKDGSFFTPGFITMYMCRQTIRKAVLQKFNEVKQWQCQSLDELYNHIEDTAEANRIVNSLKICDPAVGSGHFLVSALNEMIAIKNDLKILQDRQGKRLKEYQIEVVNDELIVTDDNGELYEYNPNSKESQRVQEALFHEKQTIIENCLFGVDINANSVKICRLRLWIELLKNAYYKNATELETLPNIDINIKCGNSLVSRFGIDADLKLALSKTKINISDYKNAVIQYKHATNKEEKRHLHLLIEKIKSDFISHVSREGKLYNELSRLKQEYSLHYEGKLFNQKLTRLQEHIKQKKEGRIKKLQEQVDNTKNNSIFENAFEWRFEFPEVLNDDGDYVGFDTIIANPPYLKVQDLEHKLIDWYKQNKRLANKRIDISVLFFELAHNILKPNGNVSFISSNQFLVTEYGRNLRETLLKDFSLNSIVDFGDLPIFEDALTYVSIFNVTKTNSSNFRYIKIHSIRNFTNEILSKGIEIDISKLSSDNWVLSTNENKILLEKLNTHASLSSIGKCSYGIVSGADNIFIVDENVIRKENLERELLLPLIRANNCKRYHYANFDLHIIYPYKLENGFTILLPEEELRNYYPKTYQYLFSKKKALEERKDSRTTFADSNKWYSLTRFGQLEIFGKEKIVFPGEQKITKFSIDRNKSGYSGARVFAITLTDPEVDLKYLLGILNSKLIAFIIKSTFPIKAGGYFSMSSTFVDKLPIMKPSMSVQEQIANLISEILKQERSSNEQMILEKEVDKLIYQLYELTEEEIQIIENA</sequence>
<comment type="catalytic activity">
    <reaction evidence="7">
        <text>a 2'-deoxyadenosine in DNA + S-adenosyl-L-methionine = an N(6)-methyl-2'-deoxyadenosine in DNA + S-adenosyl-L-homocysteine + H(+)</text>
        <dbReference type="Rhea" id="RHEA:15197"/>
        <dbReference type="Rhea" id="RHEA-COMP:12418"/>
        <dbReference type="Rhea" id="RHEA-COMP:12419"/>
        <dbReference type="ChEBI" id="CHEBI:15378"/>
        <dbReference type="ChEBI" id="CHEBI:57856"/>
        <dbReference type="ChEBI" id="CHEBI:59789"/>
        <dbReference type="ChEBI" id="CHEBI:90615"/>
        <dbReference type="ChEBI" id="CHEBI:90616"/>
        <dbReference type="EC" id="2.1.1.72"/>
    </reaction>
</comment>
<gene>
    <name evidence="12" type="ORF">GLV81_02775</name>
</gene>
<dbReference type="SUPFAM" id="SSF53335">
    <property type="entry name" value="S-adenosyl-L-methionine-dependent methyltransferases"/>
    <property type="match status" value="1"/>
</dbReference>
<feature type="domain" description="DUF7814" evidence="11">
    <location>
        <begin position="244"/>
        <end position="471"/>
    </location>
</feature>
<dbReference type="EC" id="2.1.1.72" evidence="1"/>
<dbReference type="REBASE" id="358299">
    <property type="entry name" value="FspSB02ORF2775P"/>
</dbReference>
<dbReference type="GO" id="GO:0004519">
    <property type="term" value="F:endonuclease activity"/>
    <property type="evidence" value="ECO:0007669"/>
    <property type="project" value="UniProtKB-KW"/>
</dbReference>
<dbReference type="Pfam" id="PF07669">
    <property type="entry name" value="Eco57I"/>
    <property type="match status" value="1"/>
</dbReference>
<dbReference type="PANTHER" id="PTHR33841">
    <property type="entry name" value="DNA METHYLTRANSFERASE YEEA-RELATED"/>
    <property type="match status" value="1"/>
</dbReference>
<evidence type="ECO:0000313" key="13">
    <source>
        <dbReference type="Proteomes" id="UP000426027"/>
    </source>
</evidence>
<evidence type="ECO:0000313" key="12">
    <source>
        <dbReference type="EMBL" id="QGW27168.1"/>
    </source>
</evidence>